<gene>
    <name evidence="2" type="ORF">UPYG_G00196900</name>
</gene>
<reference evidence="2 3" key="1">
    <citation type="submission" date="2024-06" db="EMBL/GenBank/DDBJ databases">
        <authorList>
            <person name="Pan Q."/>
            <person name="Wen M."/>
            <person name="Jouanno E."/>
            <person name="Zahm M."/>
            <person name="Klopp C."/>
            <person name="Cabau C."/>
            <person name="Louis A."/>
            <person name="Berthelot C."/>
            <person name="Parey E."/>
            <person name="Roest Crollius H."/>
            <person name="Montfort J."/>
            <person name="Robinson-Rechavi M."/>
            <person name="Bouchez O."/>
            <person name="Lampietro C."/>
            <person name="Lopez Roques C."/>
            <person name="Donnadieu C."/>
            <person name="Postlethwait J."/>
            <person name="Bobe J."/>
            <person name="Verreycken H."/>
            <person name="Guiguen Y."/>
        </authorList>
    </citation>
    <scope>NUCLEOTIDE SEQUENCE [LARGE SCALE GENOMIC DNA]</scope>
    <source>
        <strain evidence="2">Up_M1</strain>
        <tissue evidence="2">Testis</tissue>
    </source>
</reference>
<keyword evidence="1" id="KW-0732">Signal</keyword>
<comment type="caution">
    <text evidence="2">The sequence shown here is derived from an EMBL/GenBank/DDBJ whole genome shotgun (WGS) entry which is preliminary data.</text>
</comment>
<organism evidence="2 3">
    <name type="scientific">Umbra pygmaea</name>
    <name type="common">Eastern mudminnow</name>
    <dbReference type="NCBI Taxonomy" id="75934"/>
    <lineage>
        <taxon>Eukaryota</taxon>
        <taxon>Metazoa</taxon>
        <taxon>Chordata</taxon>
        <taxon>Craniata</taxon>
        <taxon>Vertebrata</taxon>
        <taxon>Euteleostomi</taxon>
        <taxon>Actinopterygii</taxon>
        <taxon>Neopterygii</taxon>
        <taxon>Teleostei</taxon>
        <taxon>Protacanthopterygii</taxon>
        <taxon>Esociformes</taxon>
        <taxon>Umbridae</taxon>
        <taxon>Umbra</taxon>
    </lineage>
</organism>
<protein>
    <submittedName>
        <fullName evidence="2">Uncharacterized protein</fullName>
    </submittedName>
</protein>
<dbReference type="AlphaFoldDB" id="A0ABD0WI87"/>
<dbReference type="EMBL" id="JAGEUA010000006">
    <property type="protein sequence ID" value="KAL0972950.1"/>
    <property type="molecule type" value="Genomic_DNA"/>
</dbReference>
<name>A0ABD0WI87_UMBPY</name>
<accession>A0ABD0WI87</accession>
<dbReference type="Proteomes" id="UP001557470">
    <property type="component" value="Unassembled WGS sequence"/>
</dbReference>
<evidence type="ECO:0000313" key="2">
    <source>
        <dbReference type="EMBL" id="KAL0972950.1"/>
    </source>
</evidence>
<evidence type="ECO:0000313" key="3">
    <source>
        <dbReference type="Proteomes" id="UP001557470"/>
    </source>
</evidence>
<evidence type="ECO:0000256" key="1">
    <source>
        <dbReference type="SAM" id="SignalP"/>
    </source>
</evidence>
<proteinExistence type="predicted"/>
<feature type="chain" id="PRO_5044797132" evidence="1">
    <location>
        <begin position="20"/>
        <end position="167"/>
    </location>
</feature>
<feature type="signal peptide" evidence="1">
    <location>
        <begin position="1"/>
        <end position="19"/>
    </location>
</feature>
<keyword evidence="3" id="KW-1185">Reference proteome</keyword>
<sequence>MSLFYSTLLCLFLASYSEKQWDFGTLTACITENNTLMLECRYPNCAGSNTPYHCSFLTTTGDNVVLGSSNQKYSKTNYSIFTITKEGACQLNLLGQPYYVNKTSYNCTLKRKNNEAKKTITLERKKYTVNQKTNTMKICSNMGLLLHQTPTLLWPVVLGISKWRIFT</sequence>